<dbReference type="Pfam" id="PF01261">
    <property type="entry name" value="AP_endonuc_2"/>
    <property type="match status" value="1"/>
</dbReference>
<dbReference type="InterPro" id="IPR013022">
    <property type="entry name" value="Xyl_isomerase-like_TIM-brl"/>
</dbReference>
<dbReference type="SUPFAM" id="SSF51658">
    <property type="entry name" value="Xylose isomerase-like"/>
    <property type="match status" value="1"/>
</dbReference>
<dbReference type="PANTHER" id="PTHR12110:SF53">
    <property type="entry name" value="BLR5974 PROTEIN"/>
    <property type="match status" value="1"/>
</dbReference>
<dbReference type="EMBL" id="JAGGLB010000001">
    <property type="protein sequence ID" value="MBP1988619.1"/>
    <property type="molecule type" value="Genomic_DNA"/>
</dbReference>
<reference evidence="2 3" key="1">
    <citation type="submission" date="2021-03" db="EMBL/GenBank/DDBJ databases">
        <title>Genomic Encyclopedia of Type Strains, Phase IV (KMG-IV): sequencing the most valuable type-strain genomes for metagenomic binning, comparative biology and taxonomic classification.</title>
        <authorList>
            <person name="Goeker M."/>
        </authorList>
    </citation>
    <scope>NUCLEOTIDE SEQUENCE [LARGE SCALE GENOMIC DNA]</scope>
    <source>
        <strain evidence="2 3">DSM 26048</strain>
    </source>
</reference>
<name>A0ABS4IPR9_9BACL</name>
<evidence type="ECO:0000259" key="1">
    <source>
        <dbReference type="Pfam" id="PF01261"/>
    </source>
</evidence>
<comment type="caution">
    <text evidence="2">The sequence shown here is derived from an EMBL/GenBank/DDBJ whole genome shotgun (WGS) entry which is preliminary data.</text>
</comment>
<dbReference type="RefSeq" id="WP_209968756.1">
    <property type="nucleotide sequence ID" value="NZ_JAGGLB010000001.1"/>
</dbReference>
<sequence length="288" mass="31903">MKWGISSNSLGQALAAGQMTLLDMVEWTKEAGGEHIEIVPSGYKLTDTPGQVQALRRKAEEVGIDISNYTVAANFVQPDEAAWEQEILRVKGEVDVAAELGVKLMRHDVAWRPPGECSIVQFQEDLPKLAEACRRIADYAAQFGITTSVENHGYYMQASERIESLIHAVERSNFRTTMDTGNFICVDESPVKGVRNNIQLASMIHLKDFYIRSRHRNPGAGFFFQTSGGNYLRGAIVGQGDIDIPEILGIIKASGYDGYISIEFEGIEDCRTGVKASLDNVKQIWNDL</sequence>
<dbReference type="GO" id="GO:0016853">
    <property type="term" value="F:isomerase activity"/>
    <property type="evidence" value="ECO:0007669"/>
    <property type="project" value="UniProtKB-KW"/>
</dbReference>
<feature type="domain" description="Xylose isomerase-like TIM barrel" evidence="1">
    <location>
        <begin position="25"/>
        <end position="276"/>
    </location>
</feature>
<dbReference type="Gene3D" id="3.20.20.150">
    <property type="entry name" value="Divalent-metal-dependent TIM barrel enzymes"/>
    <property type="match status" value="1"/>
</dbReference>
<dbReference type="Proteomes" id="UP001519287">
    <property type="component" value="Unassembled WGS sequence"/>
</dbReference>
<gene>
    <name evidence="2" type="ORF">J2Z66_000214</name>
</gene>
<keyword evidence="3" id="KW-1185">Reference proteome</keyword>
<evidence type="ECO:0000313" key="2">
    <source>
        <dbReference type="EMBL" id="MBP1988619.1"/>
    </source>
</evidence>
<keyword evidence="2" id="KW-0413">Isomerase</keyword>
<dbReference type="InterPro" id="IPR036237">
    <property type="entry name" value="Xyl_isomerase-like_sf"/>
</dbReference>
<proteinExistence type="predicted"/>
<dbReference type="InterPro" id="IPR050312">
    <property type="entry name" value="IolE/XylAMocC-like"/>
</dbReference>
<accession>A0ABS4IPR9</accession>
<evidence type="ECO:0000313" key="3">
    <source>
        <dbReference type="Proteomes" id="UP001519287"/>
    </source>
</evidence>
<organism evidence="2 3">
    <name type="scientific">Paenibacillus eucommiae</name>
    <dbReference type="NCBI Taxonomy" id="1355755"/>
    <lineage>
        <taxon>Bacteria</taxon>
        <taxon>Bacillati</taxon>
        <taxon>Bacillota</taxon>
        <taxon>Bacilli</taxon>
        <taxon>Bacillales</taxon>
        <taxon>Paenibacillaceae</taxon>
        <taxon>Paenibacillus</taxon>
    </lineage>
</organism>
<protein>
    <submittedName>
        <fullName evidence="2">Sugar phosphate isomerase/epimerase</fullName>
    </submittedName>
</protein>
<dbReference type="PANTHER" id="PTHR12110">
    <property type="entry name" value="HYDROXYPYRUVATE ISOMERASE"/>
    <property type="match status" value="1"/>
</dbReference>